<gene>
    <name evidence="2" type="ORF">IWW36_003083</name>
</gene>
<feature type="transmembrane region" description="Helical" evidence="1">
    <location>
        <begin position="48"/>
        <end position="66"/>
    </location>
</feature>
<keyword evidence="1" id="KW-0472">Membrane</keyword>
<comment type="caution">
    <text evidence="2">The sequence shown here is derived from an EMBL/GenBank/DDBJ whole genome shotgun (WGS) entry which is preliminary data.</text>
</comment>
<keyword evidence="1" id="KW-0812">Transmembrane</keyword>
<evidence type="ECO:0000313" key="2">
    <source>
        <dbReference type="EMBL" id="KAJ2848793.1"/>
    </source>
</evidence>
<proteinExistence type="predicted"/>
<dbReference type="Proteomes" id="UP001139887">
    <property type="component" value="Unassembled WGS sequence"/>
</dbReference>
<dbReference type="EMBL" id="JANBUW010000133">
    <property type="protein sequence ID" value="KAJ2848793.1"/>
    <property type="molecule type" value="Genomic_DNA"/>
</dbReference>
<evidence type="ECO:0000256" key="1">
    <source>
        <dbReference type="SAM" id="Phobius"/>
    </source>
</evidence>
<protein>
    <submittedName>
        <fullName evidence="2">Uncharacterized protein</fullName>
    </submittedName>
</protein>
<dbReference type="AlphaFoldDB" id="A0A9W8I601"/>
<sequence>VDATQSSMISVSLSAKISILLQYAIHIAEIYVQLIEGPSIGSLPFAKLTSLLVLLSIVAAGTWGMVSVVGAVVAASGISQLLVDVFCLNALLAATS</sequence>
<evidence type="ECO:0000313" key="3">
    <source>
        <dbReference type="Proteomes" id="UP001139887"/>
    </source>
</evidence>
<name>A0A9W8I601_9FUNG</name>
<organism evidence="2 3">
    <name type="scientific">Coemansia brasiliensis</name>
    <dbReference type="NCBI Taxonomy" id="2650707"/>
    <lineage>
        <taxon>Eukaryota</taxon>
        <taxon>Fungi</taxon>
        <taxon>Fungi incertae sedis</taxon>
        <taxon>Zoopagomycota</taxon>
        <taxon>Kickxellomycotina</taxon>
        <taxon>Kickxellomycetes</taxon>
        <taxon>Kickxellales</taxon>
        <taxon>Kickxellaceae</taxon>
        <taxon>Coemansia</taxon>
    </lineage>
</organism>
<accession>A0A9W8I601</accession>
<keyword evidence="3" id="KW-1185">Reference proteome</keyword>
<keyword evidence="1" id="KW-1133">Transmembrane helix</keyword>
<reference evidence="2" key="1">
    <citation type="submission" date="2022-07" db="EMBL/GenBank/DDBJ databases">
        <title>Phylogenomic reconstructions and comparative analyses of Kickxellomycotina fungi.</title>
        <authorList>
            <person name="Reynolds N.K."/>
            <person name="Stajich J.E."/>
            <person name="Barry K."/>
            <person name="Grigoriev I.V."/>
            <person name="Crous P."/>
            <person name="Smith M.E."/>
        </authorList>
    </citation>
    <scope>NUCLEOTIDE SEQUENCE</scope>
    <source>
        <strain evidence="2">NRRL 1566</strain>
    </source>
</reference>
<feature type="non-terminal residue" evidence="2">
    <location>
        <position position="1"/>
    </location>
</feature>